<feature type="transmembrane region" description="Helical" evidence="5">
    <location>
        <begin position="60"/>
        <end position="83"/>
    </location>
</feature>
<dbReference type="Proteomes" id="UP001237642">
    <property type="component" value="Unassembled WGS sequence"/>
</dbReference>
<organism evidence="7 8">
    <name type="scientific">Heracleum sosnowskyi</name>
    <dbReference type="NCBI Taxonomy" id="360622"/>
    <lineage>
        <taxon>Eukaryota</taxon>
        <taxon>Viridiplantae</taxon>
        <taxon>Streptophyta</taxon>
        <taxon>Embryophyta</taxon>
        <taxon>Tracheophyta</taxon>
        <taxon>Spermatophyta</taxon>
        <taxon>Magnoliopsida</taxon>
        <taxon>eudicotyledons</taxon>
        <taxon>Gunneridae</taxon>
        <taxon>Pentapetalae</taxon>
        <taxon>asterids</taxon>
        <taxon>campanulids</taxon>
        <taxon>Apiales</taxon>
        <taxon>Apiaceae</taxon>
        <taxon>Apioideae</taxon>
        <taxon>apioid superclade</taxon>
        <taxon>Tordylieae</taxon>
        <taxon>Tordyliinae</taxon>
        <taxon>Heracleum</taxon>
    </lineage>
</organism>
<sequence length="234" mass="26745">MEDKEEHQPTHPLACSKLMEDKEEEHQPTHPLACTSCHARLEGEAASTEKQTNLKNRLKYFLFIVALTAVETGIILLFALTILKFKTPGFRVRAVALQTLRVGNTSDPYFNIAFKAEFNVKNRNFGHFSYHNTTVHFYYEDVKVGKAFIHKSGVDARSTRKFYITVKLTSSYVSRSSILFNQDLSSGILPISMQSKLRGRVTVLKLLKDDRSTNLNCNMDIVVKKRQLRNLKCK</sequence>
<comment type="caution">
    <text evidence="7">The sequence shown here is derived from an EMBL/GenBank/DDBJ whole genome shotgun (WGS) entry which is preliminary data.</text>
</comment>
<evidence type="ECO:0000256" key="2">
    <source>
        <dbReference type="ARBA" id="ARBA00022692"/>
    </source>
</evidence>
<accession>A0AAD8HH69</accession>
<protein>
    <recommendedName>
        <fullName evidence="6">Late embryogenesis abundant protein LEA-2 subgroup domain-containing protein</fullName>
    </recommendedName>
</protein>
<keyword evidence="8" id="KW-1185">Reference proteome</keyword>
<keyword evidence="2 5" id="KW-0812">Transmembrane</keyword>
<reference evidence="7" key="2">
    <citation type="submission" date="2023-05" db="EMBL/GenBank/DDBJ databases">
        <authorList>
            <person name="Schelkunov M.I."/>
        </authorList>
    </citation>
    <scope>NUCLEOTIDE SEQUENCE</scope>
    <source>
        <strain evidence="7">Hsosn_3</strain>
        <tissue evidence="7">Leaf</tissue>
    </source>
</reference>
<evidence type="ECO:0000313" key="8">
    <source>
        <dbReference type="Proteomes" id="UP001237642"/>
    </source>
</evidence>
<gene>
    <name evidence="7" type="ORF">POM88_042109</name>
</gene>
<keyword evidence="4 5" id="KW-0472">Membrane</keyword>
<dbReference type="Pfam" id="PF03168">
    <property type="entry name" value="LEA_2"/>
    <property type="match status" value="1"/>
</dbReference>
<keyword evidence="3 5" id="KW-1133">Transmembrane helix</keyword>
<dbReference type="Gene3D" id="2.60.40.1820">
    <property type="match status" value="1"/>
</dbReference>
<feature type="domain" description="Late embryogenesis abundant protein LEA-2 subgroup" evidence="6">
    <location>
        <begin position="118"/>
        <end position="218"/>
    </location>
</feature>
<dbReference type="EMBL" id="JAUIZM010000009">
    <property type="protein sequence ID" value="KAK1366548.1"/>
    <property type="molecule type" value="Genomic_DNA"/>
</dbReference>
<dbReference type="GO" id="GO:0005886">
    <property type="term" value="C:plasma membrane"/>
    <property type="evidence" value="ECO:0007669"/>
    <property type="project" value="TreeGrafter"/>
</dbReference>
<comment type="subcellular location">
    <subcellularLocation>
        <location evidence="1">Membrane</location>
        <topology evidence="1">Single-pass membrane protein</topology>
    </subcellularLocation>
</comment>
<reference evidence="7" key="1">
    <citation type="submission" date="2023-02" db="EMBL/GenBank/DDBJ databases">
        <title>Genome of toxic invasive species Heracleum sosnowskyi carries increased number of genes despite the absence of recent whole-genome duplications.</title>
        <authorList>
            <person name="Schelkunov M."/>
            <person name="Shtratnikova V."/>
            <person name="Makarenko M."/>
            <person name="Klepikova A."/>
            <person name="Omelchenko D."/>
            <person name="Novikova G."/>
            <person name="Obukhova E."/>
            <person name="Bogdanov V."/>
            <person name="Penin A."/>
            <person name="Logacheva M."/>
        </authorList>
    </citation>
    <scope>NUCLEOTIDE SEQUENCE</scope>
    <source>
        <strain evidence="7">Hsosn_3</strain>
        <tissue evidence="7">Leaf</tissue>
    </source>
</reference>
<evidence type="ECO:0000256" key="4">
    <source>
        <dbReference type="ARBA" id="ARBA00023136"/>
    </source>
</evidence>
<evidence type="ECO:0000256" key="5">
    <source>
        <dbReference type="SAM" id="Phobius"/>
    </source>
</evidence>
<evidence type="ECO:0000256" key="1">
    <source>
        <dbReference type="ARBA" id="ARBA00004167"/>
    </source>
</evidence>
<evidence type="ECO:0000259" key="6">
    <source>
        <dbReference type="Pfam" id="PF03168"/>
    </source>
</evidence>
<dbReference type="InterPro" id="IPR004864">
    <property type="entry name" value="LEA_2"/>
</dbReference>
<proteinExistence type="predicted"/>
<name>A0AAD8HH69_9APIA</name>
<evidence type="ECO:0000313" key="7">
    <source>
        <dbReference type="EMBL" id="KAK1366548.1"/>
    </source>
</evidence>
<dbReference type="PANTHER" id="PTHR31234">
    <property type="entry name" value="LATE EMBRYOGENESIS ABUNDANT (LEA) HYDROXYPROLINE-RICH GLYCOPROTEIN FAMILY"/>
    <property type="match status" value="1"/>
</dbReference>
<dbReference type="AlphaFoldDB" id="A0AAD8HH69"/>
<dbReference type="InterPro" id="IPR044839">
    <property type="entry name" value="NDR1-like"/>
</dbReference>
<evidence type="ECO:0000256" key="3">
    <source>
        <dbReference type="ARBA" id="ARBA00022989"/>
    </source>
</evidence>
<dbReference type="PANTHER" id="PTHR31234:SF2">
    <property type="entry name" value="OS05G0199100 PROTEIN"/>
    <property type="match status" value="1"/>
</dbReference>
<dbReference type="GO" id="GO:0098542">
    <property type="term" value="P:defense response to other organism"/>
    <property type="evidence" value="ECO:0007669"/>
    <property type="project" value="InterPro"/>
</dbReference>